<gene>
    <name evidence="4" type="ORF">DZF93_00345</name>
    <name evidence="3" type="ORF">VO01_15860</name>
</gene>
<proteinExistence type="predicted"/>
<name>A0A0D5CNF2_9MICO</name>
<accession>A0A0D5CNF2</accession>
<evidence type="ECO:0000313" key="6">
    <source>
        <dbReference type="Proteomes" id="UP000266634"/>
    </source>
</evidence>
<dbReference type="InterPro" id="IPR001387">
    <property type="entry name" value="Cro/C1-type_HTH"/>
</dbReference>
<dbReference type="PANTHER" id="PTHR46797">
    <property type="entry name" value="HTH-TYPE TRANSCRIPTIONAL REGULATOR"/>
    <property type="match status" value="1"/>
</dbReference>
<dbReference type="CDD" id="cd00093">
    <property type="entry name" value="HTH_XRE"/>
    <property type="match status" value="1"/>
</dbReference>
<dbReference type="SUPFAM" id="SSF51182">
    <property type="entry name" value="RmlC-like cupins"/>
    <property type="match status" value="1"/>
</dbReference>
<reference evidence="3 5" key="1">
    <citation type="journal article" date="2015" name="Genome Announc.">
        <title>Complete Genome Sequence of Clavibacter michiganensis subsp. insidiosus R1-1 Using PacBio Single-Molecule Real-Time Technology.</title>
        <authorList>
            <person name="Lu Y."/>
            <person name="Samac D.A."/>
            <person name="Glazebrook J."/>
            <person name="Ishimaru C.A."/>
        </authorList>
    </citation>
    <scope>NUCLEOTIDE SEQUENCE [LARGE SCALE GENOMIC DNA]</scope>
    <source>
        <strain evidence="3 5">R1-1</strain>
        <plasmid evidence="3 5">pCI3</plasmid>
    </source>
</reference>
<sequence length="201" mass="21227">MGAVTSELALRIGNRVRASRRAQGWTLDQMAERSGVSRRMVVLVEKGQTNPSVTTLLLLSDALGIGLPTLVAEHEGMPAALTHRGDGSVLWTSERGGSGTLLAGTPSPDVLELWEWHLAAGDAHESAAHTPGTREILHVTDGSLTLTTGDEQRVLNVGDTCAFDGDQPHAYANASISSAGFTLAVFEPNVRAGHDDLGRRS</sequence>
<protein>
    <submittedName>
        <fullName evidence="3">XRE family transcriptional regulator</fullName>
    </submittedName>
</protein>
<dbReference type="InterPro" id="IPR050807">
    <property type="entry name" value="TransReg_Diox_bact_type"/>
</dbReference>
<evidence type="ECO:0000313" key="4">
    <source>
        <dbReference type="EMBL" id="RIJ45083.1"/>
    </source>
</evidence>
<dbReference type="Proteomes" id="UP000266634">
    <property type="component" value="Unassembled WGS sequence"/>
</dbReference>
<keyword evidence="1" id="KW-0238">DNA-binding</keyword>
<evidence type="ECO:0000313" key="3">
    <source>
        <dbReference type="EMBL" id="AJW80770.1"/>
    </source>
</evidence>
<dbReference type="PANTHER" id="PTHR46797:SF1">
    <property type="entry name" value="METHYLPHOSPHONATE SYNTHASE"/>
    <property type="match status" value="1"/>
</dbReference>
<dbReference type="InterPro" id="IPR010982">
    <property type="entry name" value="Lambda_DNA-bd_dom_sf"/>
</dbReference>
<dbReference type="CDD" id="cd02209">
    <property type="entry name" value="cupin_XRE_C"/>
    <property type="match status" value="1"/>
</dbReference>
<keyword evidence="3" id="KW-0614">Plasmid</keyword>
<dbReference type="SMART" id="SM00530">
    <property type="entry name" value="HTH_XRE"/>
    <property type="match status" value="1"/>
</dbReference>
<dbReference type="Gene3D" id="2.60.120.10">
    <property type="entry name" value="Jelly Rolls"/>
    <property type="match status" value="1"/>
</dbReference>
<reference evidence="4 6" key="2">
    <citation type="submission" date="2018-08" db="EMBL/GenBank/DDBJ databases">
        <title>Genome Sequence of Clavibacter michiganensis Subspecies type strains, and the Atypical Peach-Colored Strains Isolated from Tomato.</title>
        <authorList>
            <person name="Osdaghi E."/>
            <person name="Portier P."/>
            <person name="Briand M."/>
            <person name="Jacques M.-A."/>
        </authorList>
    </citation>
    <scope>NUCLEOTIDE SEQUENCE [LARGE SCALE GENOMIC DNA]</scope>
    <source>
        <strain evidence="4 6">CFBP 6488</strain>
    </source>
</reference>
<dbReference type="Pfam" id="PF07883">
    <property type="entry name" value="Cupin_2"/>
    <property type="match status" value="1"/>
</dbReference>
<geneLocation type="plasmid" evidence="3 5">
    <name>pCI3</name>
</geneLocation>
<dbReference type="InterPro" id="IPR014710">
    <property type="entry name" value="RmlC-like_jellyroll"/>
</dbReference>
<dbReference type="GO" id="GO:0003677">
    <property type="term" value="F:DNA binding"/>
    <property type="evidence" value="ECO:0007669"/>
    <property type="project" value="UniProtKB-KW"/>
</dbReference>
<dbReference type="RefSeq" id="WP_045531065.1">
    <property type="nucleotide sequence ID" value="NZ_CP011046.1"/>
</dbReference>
<organism evidence="3 5">
    <name type="scientific">Clavibacter michiganensis subsp. insidiosus</name>
    <dbReference type="NCBI Taxonomy" id="33014"/>
    <lineage>
        <taxon>Bacteria</taxon>
        <taxon>Bacillati</taxon>
        <taxon>Actinomycetota</taxon>
        <taxon>Actinomycetes</taxon>
        <taxon>Micrococcales</taxon>
        <taxon>Microbacteriaceae</taxon>
        <taxon>Clavibacter</taxon>
    </lineage>
</organism>
<dbReference type="InterPro" id="IPR013096">
    <property type="entry name" value="Cupin_2"/>
</dbReference>
<feature type="domain" description="HTH cro/C1-type" evidence="2">
    <location>
        <begin position="16"/>
        <end position="70"/>
    </location>
</feature>
<dbReference type="EMBL" id="CP011046">
    <property type="protein sequence ID" value="AJW80770.1"/>
    <property type="molecule type" value="Genomic_DNA"/>
</dbReference>
<dbReference type="PROSITE" id="PS50943">
    <property type="entry name" value="HTH_CROC1"/>
    <property type="match status" value="1"/>
</dbReference>
<dbReference type="PATRIC" id="fig|33014.5.peg.3284"/>
<dbReference type="AlphaFoldDB" id="A0A0D5CNF2"/>
<dbReference type="EMBL" id="QWEA01000003">
    <property type="protein sequence ID" value="RIJ45083.1"/>
    <property type="molecule type" value="Genomic_DNA"/>
</dbReference>
<dbReference type="Pfam" id="PF01381">
    <property type="entry name" value="HTH_3"/>
    <property type="match status" value="1"/>
</dbReference>
<dbReference type="SUPFAM" id="SSF47413">
    <property type="entry name" value="lambda repressor-like DNA-binding domains"/>
    <property type="match status" value="1"/>
</dbReference>
<evidence type="ECO:0000313" key="5">
    <source>
        <dbReference type="Proteomes" id="UP000032604"/>
    </source>
</evidence>
<dbReference type="GO" id="GO:0005829">
    <property type="term" value="C:cytosol"/>
    <property type="evidence" value="ECO:0007669"/>
    <property type="project" value="TreeGrafter"/>
</dbReference>
<evidence type="ECO:0000259" key="2">
    <source>
        <dbReference type="PROSITE" id="PS50943"/>
    </source>
</evidence>
<dbReference type="KEGG" id="cmh:VO01_15860"/>
<dbReference type="HOGENOM" id="CLU_085376_5_1_11"/>
<evidence type="ECO:0000256" key="1">
    <source>
        <dbReference type="ARBA" id="ARBA00023125"/>
    </source>
</evidence>
<dbReference type="Gene3D" id="1.10.260.40">
    <property type="entry name" value="lambda repressor-like DNA-binding domains"/>
    <property type="match status" value="1"/>
</dbReference>
<dbReference type="InterPro" id="IPR011051">
    <property type="entry name" value="RmlC_Cupin_sf"/>
</dbReference>
<dbReference type="GO" id="GO:0003700">
    <property type="term" value="F:DNA-binding transcription factor activity"/>
    <property type="evidence" value="ECO:0007669"/>
    <property type="project" value="TreeGrafter"/>
</dbReference>
<dbReference type="OrthoDB" id="9810578at2"/>
<dbReference type="Proteomes" id="UP000032604">
    <property type="component" value="Plasmid pCI3"/>
</dbReference>